<dbReference type="EMBL" id="JABAHT010000632">
    <property type="protein sequence ID" value="KAF4653330.1"/>
    <property type="molecule type" value="Genomic_DNA"/>
</dbReference>
<proteinExistence type="predicted"/>
<organism evidence="2 3">
    <name type="scientific">Perkinsus olseni</name>
    <name type="common">Perkinsus atlanticus</name>
    <dbReference type="NCBI Taxonomy" id="32597"/>
    <lineage>
        <taxon>Eukaryota</taxon>
        <taxon>Sar</taxon>
        <taxon>Alveolata</taxon>
        <taxon>Perkinsozoa</taxon>
        <taxon>Perkinsea</taxon>
        <taxon>Perkinsida</taxon>
        <taxon>Perkinsidae</taxon>
        <taxon>Perkinsus</taxon>
    </lineage>
</organism>
<sequence length="467" mass="51857">MSPKHHFIIEVSAMVAAVVASLLPLRGAIGAAAKGDGYPQLSSHRQFKPINGDTTVKCEFGHEILGGGKRVTLFEVNFRENDMSTSKVRCPEADDRPDFEIGRLKSISSASNEETKIICLAGIAALKKKILTYTDLCAENYQTAMRALRAAAGGGSKGYPSLSSHRHYKPIYGGRTVKCEFGIEKLDDGRQVTRLEILLGETDMSTGKVHCPAAGGRTGFDMGYLWGSIMWFNLDAPGGGYGPSYEFKAILKSSASPSNEETEKICMTGITALKKKFLTYKDLCAKNYAIGKEGYPSLPGHSYLYPDLGDKAVICTFGNKTLKGRQASLLKINVEENLISTGNVRCPETENRPSFEIGYSFCRIWWYNVYHRSIPLSYDFINVFTPWWKYNRTQDPVAAIQWDAKDAIDRLYSNLPKAKEITGKICANGLATLQKIFPTYHDLCTKYYNIAEEAKRAGGKRVETRFR</sequence>
<keyword evidence="1" id="KW-0732">Signal</keyword>
<evidence type="ECO:0000256" key="1">
    <source>
        <dbReference type="SAM" id="SignalP"/>
    </source>
</evidence>
<feature type="chain" id="PRO_5029441553" evidence="1">
    <location>
        <begin position="21"/>
        <end position="467"/>
    </location>
</feature>
<feature type="signal peptide" evidence="1">
    <location>
        <begin position="1"/>
        <end position="20"/>
    </location>
</feature>
<evidence type="ECO:0000313" key="3">
    <source>
        <dbReference type="Proteomes" id="UP000570595"/>
    </source>
</evidence>
<reference evidence="2 3" key="1">
    <citation type="submission" date="2020-04" db="EMBL/GenBank/DDBJ databases">
        <title>Perkinsus olseni comparative genomics.</title>
        <authorList>
            <person name="Bogema D.R."/>
        </authorList>
    </citation>
    <scope>NUCLEOTIDE SEQUENCE [LARGE SCALE GENOMIC DNA]</scope>
    <source>
        <strain evidence="2">ATCC PRA-179</strain>
    </source>
</reference>
<gene>
    <name evidence="2" type="ORF">FOZ61_009059</name>
</gene>
<accession>A0A7J6L1M6</accession>
<dbReference type="AlphaFoldDB" id="A0A7J6L1M6"/>
<dbReference type="Proteomes" id="UP000570595">
    <property type="component" value="Unassembled WGS sequence"/>
</dbReference>
<name>A0A7J6L1M6_PEROL</name>
<protein>
    <submittedName>
        <fullName evidence="2">Uncharacterized protein</fullName>
    </submittedName>
</protein>
<evidence type="ECO:0000313" key="2">
    <source>
        <dbReference type="EMBL" id="KAF4653330.1"/>
    </source>
</evidence>
<comment type="caution">
    <text evidence="2">The sequence shown here is derived from an EMBL/GenBank/DDBJ whole genome shotgun (WGS) entry which is preliminary data.</text>
</comment>